<gene>
    <name evidence="2" type="ORF">E2562_029009</name>
</gene>
<reference evidence="2 3" key="1">
    <citation type="submission" date="2019-11" db="EMBL/GenBank/DDBJ databases">
        <title>Whole genome sequence of Oryza granulata.</title>
        <authorList>
            <person name="Li W."/>
        </authorList>
    </citation>
    <scope>NUCLEOTIDE SEQUENCE [LARGE SCALE GENOMIC DNA]</scope>
    <source>
        <strain evidence="3">cv. Menghai</strain>
        <tissue evidence="2">Leaf</tissue>
    </source>
</reference>
<comment type="caution">
    <text evidence="2">The sequence shown here is derived from an EMBL/GenBank/DDBJ whole genome shotgun (WGS) entry which is preliminary data.</text>
</comment>
<keyword evidence="3" id="KW-1185">Reference proteome</keyword>
<proteinExistence type="predicted"/>
<dbReference type="Proteomes" id="UP000479710">
    <property type="component" value="Unassembled WGS sequence"/>
</dbReference>
<sequence>MAAASTPDNATQGEEGAAQGEDGATQGEEVDEFIPSPSSGKRPTRPVQGPGKKAKTANAVLIQEAVTNVYK</sequence>
<name>A0A6G1E376_9ORYZ</name>
<dbReference type="AlphaFoldDB" id="A0A6G1E376"/>
<evidence type="ECO:0000313" key="2">
    <source>
        <dbReference type="EMBL" id="KAF0919238.1"/>
    </source>
</evidence>
<feature type="compositionally biased region" description="Low complexity" evidence="1">
    <location>
        <begin position="10"/>
        <end position="27"/>
    </location>
</feature>
<organism evidence="2 3">
    <name type="scientific">Oryza meyeriana var. granulata</name>
    <dbReference type="NCBI Taxonomy" id="110450"/>
    <lineage>
        <taxon>Eukaryota</taxon>
        <taxon>Viridiplantae</taxon>
        <taxon>Streptophyta</taxon>
        <taxon>Embryophyta</taxon>
        <taxon>Tracheophyta</taxon>
        <taxon>Spermatophyta</taxon>
        <taxon>Magnoliopsida</taxon>
        <taxon>Liliopsida</taxon>
        <taxon>Poales</taxon>
        <taxon>Poaceae</taxon>
        <taxon>BOP clade</taxon>
        <taxon>Oryzoideae</taxon>
        <taxon>Oryzeae</taxon>
        <taxon>Oryzinae</taxon>
        <taxon>Oryza</taxon>
        <taxon>Oryza meyeriana</taxon>
    </lineage>
</organism>
<evidence type="ECO:0000256" key="1">
    <source>
        <dbReference type="SAM" id="MobiDB-lite"/>
    </source>
</evidence>
<accession>A0A6G1E376</accession>
<evidence type="ECO:0000313" key="3">
    <source>
        <dbReference type="Proteomes" id="UP000479710"/>
    </source>
</evidence>
<protein>
    <submittedName>
        <fullName evidence="2">Uncharacterized protein</fullName>
    </submittedName>
</protein>
<dbReference type="EMBL" id="SPHZ02000005">
    <property type="protein sequence ID" value="KAF0919238.1"/>
    <property type="molecule type" value="Genomic_DNA"/>
</dbReference>
<feature type="region of interest" description="Disordered" evidence="1">
    <location>
        <begin position="1"/>
        <end position="57"/>
    </location>
</feature>